<evidence type="ECO:0000256" key="9">
    <source>
        <dbReference type="SAM" id="MobiDB-lite"/>
    </source>
</evidence>
<name>A0A0N0NHE7_9EURO</name>
<dbReference type="EMBL" id="LFJN01000059">
    <property type="protein sequence ID" value="KPI34478.1"/>
    <property type="molecule type" value="Genomic_DNA"/>
</dbReference>
<dbReference type="GO" id="GO:0030295">
    <property type="term" value="F:protein kinase activator activity"/>
    <property type="evidence" value="ECO:0007669"/>
    <property type="project" value="TreeGrafter"/>
</dbReference>
<evidence type="ECO:0000256" key="4">
    <source>
        <dbReference type="ARBA" id="ARBA00023006"/>
    </source>
</evidence>
<dbReference type="AlphaFoldDB" id="A0A0N0NHE7"/>
<evidence type="ECO:0000256" key="1">
    <source>
        <dbReference type="ARBA" id="ARBA00006259"/>
    </source>
</evidence>
<dbReference type="GO" id="GO:0000422">
    <property type="term" value="P:autophagy of mitochondrion"/>
    <property type="evidence" value="ECO:0007669"/>
    <property type="project" value="TreeGrafter"/>
</dbReference>
<keyword evidence="4 7" id="KW-0072">Autophagy</keyword>
<evidence type="ECO:0000256" key="3">
    <source>
        <dbReference type="ARBA" id="ARBA00022490"/>
    </source>
</evidence>
<dbReference type="Pfam" id="PF04108">
    <property type="entry name" value="ATG17_like"/>
    <property type="match status" value="1"/>
</dbReference>
<keyword evidence="8" id="KW-0175">Coiled coil</keyword>
<reference evidence="11 12" key="1">
    <citation type="submission" date="2015-06" db="EMBL/GenBank/DDBJ databases">
        <title>Draft genome of the ant-associated black yeast Phialophora attae CBS 131958.</title>
        <authorList>
            <person name="Moreno L.F."/>
            <person name="Stielow B.J."/>
            <person name="de Hoog S."/>
            <person name="Vicente V.A."/>
            <person name="Weiss V.A."/>
            <person name="de Vries M."/>
            <person name="Cruz L.M."/>
            <person name="Souza E.M."/>
        </authorList>
    </citation>
    <scope>NUCLEOTIDE SEQUENCE [LARGE SCALE GENOMIC DNA]</scope>
    <source>
        <strain evidence="11 12">CBS 131958</strain>
    </source>
</reference>
<feature type="compositionally biased region" description="Low complexity" evidence="9">
    <location>
        <begin position="13"/>
        <end position="26"/>
    </location>
</feature>
<dbReference type="PANTHER" id="PTHR28005:SF1">
    <property type="entry name" value="AUTOPHAGY-RELATED PROTEIN 17"/>
    <property type="match status" value="1"/>
</dbReference>
<evidence type="ECO:0000313" key="12">
    <source>
        <dbReference type="Proteomes" id="UP000038010"/>
    </source>
</evidence>
<dbReference type="Proteomes" id="UP000038010">
    <property type="component" value="Unassembled WGS sequence"/>
</dbReference>
<gene>
    <name evidence="11" type="ORF">AB675_4066</name>
</gene>
<keyword evidence="12" id="KW-1185">Reference proteome</keyword>
<comment type="similarity">
    <text evidence="1 7">Belongs to the ATG17 family.</text>
</comment>
<dbReference type="InterPro" id="IPR007240">
    <property type="entry name" value="Atg17"/>
</dbReference>
<proteinExistence type="inferred from homology"/>
<sequence length="512" mass="57007">MSLPVSTASLNRASNASSPSQSGQQAGPVTIDTLISYLVAAKRSLSSIHHVHRATTVLAEARSAIESTAALIARTTYLRRSLQSQLKILRGIQYELEGSANAVQGEFQALIQELDAAGKSLEHTIQRLKSTRIEDAFKPPPTPSEDQTSAVAPKDTLYDFVEESPAEQIRDAMKEVIDTVQDNQEETTASIRNLEDDLQIINDLLTDRQDTSTSISDDYVPPDLTHLLRQLESYAHSMAQSLESLVKHFDLCATAIKHTEGAGAAVLRKYKAGNLPADVDVINEVEGPTEPMNDAERLEMLSVLQNDAAEVDDVVLEIAGQADDMDAHLNEILHWRRRHERTHRDVSVEAFRRLETLGAKLSGFVAASNAAAQRWAASRESLNDGIAGMEDLEATYTNFLHAYDRLIIEAARRRSVKKQMERIVEDSQRTLDNLYEKDLGERQMFREELGDFLPSDIWEGLHLGPARWDVRRVDQVREGKEEEGWLSVPELERGVVEAALRRVRADGEAARS</sequence>
<dbReference type="GO" id="GO:0034045">
    <property type="term" value="C:phagophore assembly site membrane"/>
    <property type="evidence" value="ECO:0007669"/>
    <property type="project" value="UniProtKB-SubCell"/>
</dbReference>
<dbReference type="GO" id="GO:0000045">
    <property type="term" value="P:autophagosome assembly"/>
    <property type="evidence" value="ECO:0007669"/>
    <property type="project" value="TreeGrafter"/>
</dbReference>
<feature type="domain" description="Autophagy protein ATG17-like" evidence="10">
    <location>
        <begin position="44"/>
        <end position="453"/>
    </location>
</feature>
<evidence type="ECO:0000256" key="6">
    <source>
        <dbReference type="ARBA" id="ARBA00024948"/>
    </source>
</evidence>
<dbReference type="RefSeq" id="XP_017994441.1">
    <property type="nucleotide sequence ID" value="XM_018144177.1"/>
</dbReference>
<evidence type="ECO:0000256" key="2">
    <source>
        <dbReference type="ARBA" id="ARBA00013806"/>
    </source>
</evidence>
<dbReference type="OrthoDB" id="1937984at2759"/>
<evidence type="ECO:0000313" key="11">
    <source>
        <dbReference type="EMBL" id="KPI34478.1"/>
    </source>
</evidence>
<feature type="coiled-coil region" evidence="8">
    <location>
        <begin position="166"/>
        <end position="197"/>
    </location>
</feature>
<comment type="caution">
    <text evidence="11">The sequence shown here is derived from an EMBL/GenBank/DDBJ whole genome shotgun (WGS) entry which is preliminary data.</text>
</comment>
<comment type="subcellular location">
    <subcellularLocation>
        <location evidence="7">Cytoplasm</location>
    </subcellularLocation>
    <subcellularLocation>
        <location evidence="7">Preautophagosomal structure membrane</location>
        <topology evidence="7">Peripheral membrane protein</topology>
    </subcellularLocation>
</comment>
<dbReference type="InterPro" id="IPR045326">
    <property type="entry name" value="ATG17-like_dom"/>
</dbReference>
<dbReference type="PANTHER" id="PTHR28005">
    <property type="entry name" value="AUTOPHAGY-RELATED PROTEIN 17"/>
    <property type="match status" value="1"/>
</dbReference>
<dbReference type="STRING" id="1664694.A0A0N0NHE7"/>
<feature type="region of interest" description="Disordered" evidence="9">
    <location>
        <begin position="1"/>
        <end position="26"/>
    </location>
</feature>
<dbReference type="GO" id="GO:1990316">
    <property type="term" value="C:Atg1/ULK1 kinase complex"/>
    <property type="evidence" value="ECO:0007669"/>
    <property type="project" value="TreeGrafter"/>
</dbReference>
<evidence type="ECO:0000259" key="10">
    <source>
        <dbReference type="Pfam" id="PF04108"/>
    </source>
</evidence>
<evidence type="ECO:0000256" key="8">
    <source>
        <dbReference type="SAM" id="Coils"/>
    </source>
</evidence>
<dbReference type="VEuPathDB" id="FungiDB:AB675_4066"/>
<evidence type="ECO:0000256" key="5">
    <source>
        <dbReference type="ARBA" id="ARBA00023136"/>
    </source>
</evidence>
<dbReference type="GO" id="GO:0034727">
    <property type="term" value="P:piecemeal microautophagy of the nucleus"/>
    <property type="evidence" value="ECO:0007669"/>
    <property type="project" value="TreeGrafter"/>
</dbReference>
<organism evidence="11 12">
    <name type="scientific">Cyphellophora attinorum</name>
    <dbReference type="NCBI Taxonomy" id="1664694"/>
    <lineage>
        <taxon>Eukaryota</taxon>
        <taxon>Fungi</taxon>
        <taxon>Dikarya</taxon>
        <taxon>Ascomycota</taxon>
        <taxon>Pezizomycotina</taxon>
        <taxon>Eurotiomycetes</taxon>
        <taxon>Chaetothyriomycetidae</taxon>
        <taxon>Chaetothyriales</taxon>
        <taxon>Cyphellophoraceae</taxon>
        <taxon>Cyphellophora</taxon>
    </lineage>
</organism>
<dbReference type="GO" id="GO:0060090">
    <property type="term" value="F:molecular adaptor activity"/>
    <property type="evidence" value="ECO:0007669"/>
    <property type="project" value="TreeGrafter"/>
</dbReference>
<feature type="compositionally biased region" description="Polar residues" evidence="9">
    <location>
        <begin position="1"/>
        <end position="12"/>
    </location>
</feature>
<accession>A0A0N0NHE7</accession>
<evidence type="ECO:0000256" key="7">
    <source>
        <dbReference type="RuleBase" id="RU368080"/>
    </source>
</evidence>
<protein>
    <recommendedName>
        <fullName evidence="2 7">Autophagy-related protein 17</fullName>
    </recommendedName>
</protein>
<keyword evidence="5" id="KW-0472">Membrane</keyword>
<keyword evidence="3 7" id="KW-0963">Cytoplasm</keyword>
<dbReference type="GeneID" id="28736057"/>
<comment type="function">
    <text evidence="6">Autophagy-specific protein that functions in response to autophagy-inducing signals as a scaffold to recruit other ATG proteins to organize pre-autophagosomal structure (PAS) formation. Modulates the timing and magnitude of the autophagy response, such as the size of the sequestering vesicles. Plays particularly a role in pexophagy and nucleophagy.</text>
</comment>
<comment type="function">
    <text evidence="7">Autophagy-specific protein that functions in response to autophagy-inducing signals as a scaffold to recruit other ATG proteins to organize preautophagosomal structure (PAS) formation. Modulates the timing and magnitude of the autophagy response, such as the size of the sequestering vesicles. Plays particularly a role in pexophagy and nucleophagy.</text>
</comment>